<dbReference type="Proteomes" id="UP000698963">
    <property type="component" value="Unassembled WGS sequence"/>
</dbReference>
<evidence type="ECO:0000256" key="1">
    <source>
        <dbReference type="ARBA" id="ARBA00023125"/>
    </source>
</evidence>
<dbReference type="GO" id="GO:0003677">
    <property type="term" value="F:DNA binding"/>
    <property type="evidence" value="ECO:0007669"/>
    <property type="project" value="UniProtKB-KW"/>
</dbReference>
<dbReference type="GO" id="GO:0015074">
    <property type="term" value="P:DNA integration"/>
    <property type="evidence" value="ECO:0007669"/>
    <property type="project" value="InterPro"/>
</dbReference>
<dbReference type="Gene3D" id="1.10.443.10">
    <property type="entry name" value="Intergrase catalytic core"/>
    <property type="match status" value="1"/>
</dbReference>
<reference evidence="4" key="2">
    <citation type="submission" date="2021-09" db="EMBL/GenBank/DDBJ databases">
        <authorList>
            <person name="Gilroy R."/>
        </authorList>
    </citation>
    <scope>NUCLEOTIDE SEQUENCE</scope>
    <source>
        <strain evidence="4">ChiGjej2B2-19336</strain>
    </source>
</reference>
<dbReference type="Pfam" id="PF00589">
    <property type="entry name" value="Phage_integrase"/>
    <property type="match status" value="1"/>
</dbReference>
<feature type="domain" description="Tyr recombinase" evidence="3">
    <location>
        <begin position="247"/>
        <end position="442"/>
    </location>
</feature>
<keyword evidence="1" id="KW-0238">DNA-binding</keyword>
<accession>A0A921AY52</accession>
<name>A0A921AY52_9BACT</name>
<dbReference type="InterPro" id="IPR011010">
    <property type="entry name" value="DNA_brk_join_enz"/>
</dbReference>
<dbReference type="InterPro" id="IPR013762">
    <property type="entry name" value="Integrase-like_cat_sf"/>
</dbReference>
<evidence type="ECO:0000313" key="5">
    <source>
        <dbReference type="Proteomes" id="UP000698963"/>
    </source>
</evidence>
<dbReference type="Gene3D" id="1.10.150.130">
    <property type="match status" value="1"/>
</dbReference>
<dbReference type="RefSeq" id="WP_304123382.1">
    <property type="nucleotide sequence ID" value="NZ_DYZA01000211.1"/>
</dbReference>
<dbReference type="InterPro" id="IPR050090">
    <property type="entry name" value="Tyrosine_recombinase_XerCD"/>
</dbReference>
<reference evidence="4" key="1">
    <citation type="journal article" date="2021" name="PeerJ">
        <title>Extensive microbial diversity within the chicken gut microbiome revealed by metagenomics and culture.</title>
        <authorList>
            <person name="Gilroy R."/>
            <person name="Ravi A."/>
            <person name="Getino M."/>
            <person name="Pursley I."/>
            <person name="Horton D.L."/>
            <person name="Alikhan N.F."/>
            <person name="Baker D."/>
            <person name="Gharbi K."/>
            <person name="Hall N."/>
            <person name="Watson M."/>
            <person name="Adriaenssens E.M."/>
            <person name="Foster-Nyarko E."/>
            <person name="Jarju S."/>
            <person name="Secka A."/>
            <person name="Antonio M."/>
            <person name="Oren A."/>
            <person name="Chaudhuri R.R."/>
            <person name="La Ragione R."/>
            <person name="Hildebrand F."/>
            <person name="Pallen M.J."/>
        </authorList>
    </citation>
    <scope>NUCLEOTIDE SEQUENCE</scope>
    <source>
        <strain evidence="4">ChiGjej2B2-19336</strain>
    </source>
</reference>
<dbReference type="PROSITE" id="PS51898">
    <property type="entry name" value="TYR_RECOMBINASE"/>
    <property type="match status" value="1"/>
</dbReference>
<dbReference type="GO" id="GO:0006310">
    <property type="term" value="P:DNA recombination"/>
    <property type="evidence" value="ECO:0007669"/>
    <property type="project" value="UniProtKB-KW"/>
</dbReference>
<evidence type="ECO:0000256" key="2">
    <source>
        <dbReference type="ARBA" id="ARBA00023172"/>
    </source>
</evidence>
<evidence type="ECO:0000313" key="4">
    <source>
        <dbReference type="EMBL" id="HJD98041.1"/>
    </source>
</evidence>
<dbReference type="SUPFAM" id="SSF56349">
    <property type="entry name" value="DNA breaking-rejoining enzymes"/>
    <property type="match status" value="1"/>
</dbReference>
<evidence type="ECO:0000259" key="3">
    <source>
        <dbReference type="PROSITE" id="PS51898"/>
    </source>
</evidence>
<sequence>MGDKKNDDAGKGGTIQWKTISGKEGVMYREHPTRRHGRTADRCLSIRYRTGDGKRHHESLGWTSQGWTIAHAVSLLRELKENIRLGLRPQSLREKREMAMRRQKEEERRATMIKAGELTFGYLAERYREWANHNRKSAHLTGQLLDDHILPVLGDMRAVDITSQDIARLQDIVSKKRPQTGRGLSDPKATLAVGTVLHILKTVREVFNFALETPIEGQPGVMLFTGANPARISKRGRGVRLPRYDSRRLRVLNDDEIHGLLSYALRNPESTDIHDMILFSLDTGVRAGELASIRRESVDAETGTVRILTGGVGSDRSTKGGATRLVRVGRLFPECLAMLRWRLSLPAFSPYLFPGRGGGPRRADCLSRVMDRLMQKLGYNDGVTDPRNRVVWHTLRHTFATRMLESGVDIYTLKVLMGHHSVTTTEVYLHLCDPDKRRRALAEAERARASELR</sequence>
<dbReference type="AlphaFoldDB" id="A0A921AY52"/>
<gene>
    <name evidence="4" type="ORF">K8W16_10405</name>
</gene>
<organism evidence="4 5">
    <name type="scientific">Mailhella massiliensis</name>
    <dbReference type="NCBI Taxonomy" id="1903261"/>
    <lineage>
        <taxon>Bacteria</taxon>
        <taxon>Pseudomonadati</taxon>
        <taxon>Thermodesulfobacteriota</taxon>
        <taxon>Desulfovibrionia</taxon>
        <taxon>Desulfovibrionales</taxon>
        <taxon>Desulfovibrionaceae</taxon>
        <taxon>Mailhella</taxon>
    </lineage>
</organism>
<comment type="caution">
    <text evidence="4">The sequence shown here is derived from an EMBL/GenBank/DDBJ whole genome shotgun (WGS) entry which is preliminary data.</text>
</comment>
<dbReference type="InterPro" id="IPR002104">
    <property type="entry name" value="Integrase_catalytic"/>
</dbReference>
<dbReference type="EMBL" id="DYZA01000211">
    <property type="protein sequence ID" value="HJD98041.1"/>
    <property type="molecule type" value="Genomic_DNA"/>
</dbReference>
<dbReference type="CDD" id="cd00796">
    <property type="entry name" value="INT_Rci_Hp1_C"/>
    <property type="match status" value="1"/>
</dbReference>
<keyword evidence="2" id="KW-0233">DNA recombination</keyword>
<dbReference type="PANTHER" id="PTHR30349">
    <property type="entry name" value="PHAGE INTEGRASE-RELATED"/>
    <property type="match status" value="1"/>
</dbReference>
<dbReference type="InterPro" id="IPR010998">
    <property type="entry name" value="Integrase_recombinase_N"/>
</dbReference>
<proteinExistence type="predicted"/>
<protein>
    <submittedName>
        <fullName evidence="4">Site-specific integrase</fullName>
    </submittedName>
</protein>